<gene>
    <name evidence="4" type="ORF">QVN81_02365</name>
    <name evidence="5" type="ORF">QVN84_02360</name>
</gene>
<dbReference type="SUPFAM" id="SSF110296">
    <property type="entry name" value="Oligoxyloglucan reducing end-specific cellobiohydrolase"/>
    <property type="match status" value="1"/>
</dbReference>
<dbReference type="Gene3D" id="2.130.10.10">
    <property type="entry name" value="YVTN repeat-like/Quinoprotein amine dehydrogenase"/>
    <property type="match status" value="1"/>
</dbReference>
<dbReference type="InterPro" id="IPR015943">
    <property type="entry name" value="WD40/YVTN_repeat-like_dom_sf"/>
</dbReference>
<feature type="domain" description="DUF6242" evidence="2">
    <location>
        <begin position="39"/>
        <end position="151"/>
    </location>
</feature>
<sequence>MKIKLIPLMVVVCGILSLASCLNDDSDFVYSDDTAITSFTLGKLNQVFHTKSSQGKDSTYRKSVDYSGHKFYIDQVKCEIYNPDSLPLGVDAKKVLCSIGSKNAGYVGIKSMTSDSLKYFNSTDSTDFSVPRDFYVYSNSGVAYRKYTVRVNVHKENAEDFVWKKMTTDNALAGLVGMRAVALDGRLLVLGSNGSNTLVYASEDGAAWTDITSKIGGELSADAYRSVVTSNGCAYVYDNGALFKTADGNAWVVAARTQLRQLVAASRFRLYAYDTDGRLVESEDDGATWTLAMTDATGDLLPDTDITYVCSPMPTNKSTDRVVLVGNRSVAEHPDDTVSMVWGKVDEGADYSENQPWTYYDVSSDNKYKAPRLNNIQTVGYDNCILAVGGESLGGAQHSAFDQFYRSADGGITWRKDSVVTVPGGIKVSPGSFAITVDKNSYIWLVCGGSGQVWRGRTNRLGWIKEENMFIE</sequence>
<feature type="chain" id="PRO_5043846439" evidence="1">
    <location>
        <begin position="20"/>
        <end position="472"/>
    </location>
</feature>
<organism evidence="5 7">
    <name type="scientific">Leyella lascolaii</name>
    <dbReference type="NCBI Taxonomy" id="1776379"/>
    <lineage>
        <taxon>Bacteria</taxon>
        <taxon>Pseudomonadati</taxon>
        <taxon>Bacteroidota</taxon>
        <taxon>Bacteroidia</taxon>
        <taxon>Bacteroidales</taxon>
        <taxon>Prevotellaceae</taxon>
        <taxon>Leyella</taxon>
    </lineage>
</organism>
<dbReference type="EMBL" id="JAUEIF010000001">
    <property type="protein sequence ID" value="MDN0024370.1"/>
    <property type="molecule type" value="Genomic_DNA"/>
</dbReference>
<reference evidence="5" key="1">
    <citation type="submission" date="2023-06" db="EMBL/GenBank/DDBJ databases">
        <authorList>
            <person name="Zeman M."/>
            <person name="Kubasova T."/>
            <person name="Jahodarova E."/>
            <person name="Nykrynova M."/>
            <person name="Rychlik I."/>
        </authorList>
    </citation>
    <scope>NUCLEOTIDE SEQUENCE</scope>
    <source>
        <strain evidence="5">ET15</strain>
        <strain evidence="4">ET37</strain>
    </source>
</reference>
<keyword evidence="6" id="KW-1185">Reference proteome</keyword>
<name>A0AAW7JNF0_9BACT</name>
<keyword evidence="1" id="KW-0732">Signal</keyword>
<evidence type="ECO:0000259" key="2">
    <source>
        <dbReference type="Pfam" id="PF19755"/>
    </source>
</evidence>
<evidence type="ECO:0000313" key="5">
    <source>
        <dbReference type="EMBL" id="MDN0024370.1"/>
    </source>
</evidence>
<evidence type="ECO:0000259" key="3">
    <source>
        <dbReference type="Pfam" id="PF25852"/>
    </source>
</evidence>
<dbReference type="AlphaFoldDB" id="A0AAW7JNF0"/>
<dbReference type="Pfam" id="PF25852">
    <property type="entry name" value="DUF6242_C"/>
    <property type="match status" value="1"/>
</dbReference>
<evidence type="ECO:0000313" key="7">
    <source>
        <dbReference type="Proteomes" id="UP001168478"/>
    </source>
</evidence>
<protein>
    <submittedName>
        <fullName evidence="5">DUF6242 domain-containing protein</fullName>
    </submittedName>
</protein>
<dbReference type="Proteomes" id="UP001167831">
    <property type="component" value="Unassembled WGS sequence"/>
</dbReference>
<feature type="signal peptide" evidence="1">
    <location>
        <begin position="1"/>
        <end position="19"/>
    </location>
</feature>
<dbReference type="Proteomes" id="UP001168478">
    <property type="component" value="Unassembled WGS sequence"/>
</dbReference>
<evidence type="ECO:0000256" key="1">
    <source>
        <dbReference type="SAM" id="SignalP"/>
    </source>
</evidence>
<reference evidence="5" key="2">
    <citation type="submission" date="2023-08" db="EMBL/GenBank/DDBJ databases">
        <title>Identification and characterization of horizontal gene transfer across gut microbiota members of farm animals based on homology search.</title>
        <authorList>
            <person name="Schwarzerova J."/>
            <person name="Nykrynova M."/>
            <person name="Jureckova K."/>
            <person name="Cejkova D."/>
            <person name="Rychlik I."/>
        </authorList>
    </citation>
    <scope>NUCLEOTIDE SEQUENCE</scope>
    <source>
        <strain evidence="5">ET15</strain>
        <strain evidence="4">ET37</strain>
    </source>
</reference>
<dbReference type="RefSeq" id="WP_289824602.1">
    <property type="nucleotide sequence ID" value="NZ_JAUEIE010000001.1"/>
</dbReference>
<dbReference type="InterPro" id="IPR046209">
    <property type="entry name" value="DUF6242_N"/>
</dbReference>
<dbReference type="EMBL" id="JAUEIE010000001">
    <property type="protein sequence ID" value="MDN0021873.1"/>
    <property type="molecule type" value="Genomic_DNA"/>
</dbReference>
<evidence type="ECO:0000313" key="6">
    <source>
        <dbReference type="Proteomes" id="UP001167831"/>
    </source>
</evidence>
<accession>A0AAW7JNF0</accession>
<proteinExistence type="predicted"/>
<dbReference type="Pfam" id="PF19755">
    <property type="entry name" value="DUF6242"/>
    <property type="match status" value="1"/>
</dbReference>
<feature type="domain" description="DUF6242" evidence="3">
    <location>
        <begin position="158"/>
        <end position="466"/>
    </location>
</feature>
<evidence type="ECO:0000313" key="4">
    <source>
        <dbReference type="EMBL" id="MDN0021873.1"/>
    </source>
</evidence>
<comment type="caution">
    <text evidence="5">The sequence shown here is derived from an EMBL/GenBank/DDBJ whole genome shotgun (WGS) entry which is preliminary data.</text>
</comment>
<dbReference type="PROSITE" id="PS51257">
    <property type="entry name" value="PROKAR_LIPOPROTEIN"/>
    <property type="match status" value="1"/>
</dbReference>
<dbReference type="InterPro" id="IPR058667">
    <property type="entry name" value="DUF6242_C"/>
</dbReference>